<dbReference type="EMBL" id="QKOE01000036">
    <property type="protein sequence ID" value="PZA14353.1"/>
    <property type="molecule type" value="Genomic_DNA"/>
</dbReference>
<dbReference type="Proteomes" id="UP000248259">
    <property type="component" value="Unassembled WGS sequence"/>
</dbReference>
<evidence type="ECO:0000256" key="3">
    <source>
        <dbReference type="ARBA" id="ARBA00023125"/>
    </source>
</evidence>
<keyword evidence="4" id="KW-0804">Transcription</keyword>
<evidence type="ECO:0000313" key="6">
    <source>
        <dbReference type="EMBL" id="PZA14353.1"/>
    </source>
</evidence>
<dbReference type="PANTHER" id="PTHR30537">
    <property type="entry name" value="HTH-TYPE TRANSCRIPTIONAL REGULATOR"/>
    <property type="match status" value="1"/>
</dbReference>
<evidence type="ECO:0000256" key="2">
    <source>
        <dbReference type="ARBA" id="ARBA00023015"/>
    </source>
</evidence>
<dbReference type="GO" id="GO:0043565">
    <property type="term" value="F:sequence-specific DNA binding"/>
    <property type="evidence" value="ECO:0007669"/>
    <property type="project" value="TreeGrafter"/>
</dbReference>
<dbReference type="RefSeq" id="WP_110530165.1">
    <property type="nucleotide sequence ID" value="NZ_QKOE01000036.1"/>
</dbReference>
<dbReference type="InterPro" id="IPR000847">
    <property type="entry name" value="LysR_HTH_N"/>
</dbReference>
<dbReference type="OrthoDB" id="9178397at2"/>
<evidence type="ECO:0000256" key="4">
    <source>
        <dbReference type="ARBA" id="ARBA00023163"/>
    </source>
</evidence>
<gene>
    <name evidence="6" type="ORF">DNK49_22240</name>
</gene>
<dbReference type="AlphaFoldDB" id="A0A323UQQ8"/>
<organism evidence="6 7">
    <name type="scientific">Parazoarcus communis SWub3 = DSM 12120</name>
    <dbReference type="NCBI Taxonomy" id="1121029"/>
    <lineage>
        <taxon>Bacteria</taxon>
        <taxon>Pseudomonadati</taxon>
        <taxon>Pseudomonadota</taxon>
        <taxon>Betaproteobacteria</taxon>
        <taxon>Rhodocyclales</taxon>
        <taxon>Zoogloeaceae</taxon>
        <taxon>Parazoarcus</taxon>
    </lineage>
</organism>
<evidence type="ECO:0000256" key="1">
    <source>
        <dbReference type="ARBA" id="ARBA00009437"/>
    </source>
</evidence>
<dbReference type="PANTHER" id="PTHR30537:SF74">
    <property type="entry name" value="HTH-TYPE TRANSCRIPTIONAL REGULATOR TRPI"/>
    <property type="match status" value="1"/>
</dbReference>
<evidence type="ECO:0000259" key="5">
    <source>
        <dbReference type="PROSITE" id="PS50931"/>
    </source>
</evidence>
<dbReference type="Gene3D" id="1.10.10.10">
    <property type="entry name" value="Winged helix-like DNA-binding domain superfamily/Winged helix DNA-binding domain"/>
    <property type="match status" value="1"/>
</dbReference>
<protein>
    <submittedName>
        <fullName evidence="6">Transcriptional regulator</fullName>
    </submittedName>
</protein>
<comment type="caution">
    <text evidence="6">The sequence shown here is derived from an EMBL/GenBank/DDBJ whole genome shotgun (WGS) entry which is preliminary data.</text>
</comment>
<dbReference type="GO" id="GO:0003700">
    <property type="term" value="F:DNA-binding transcription factor activity"/>
    <property type="evidence" value="ECO:0007669"/>
    <property type="project" value="InterPro"/>
</dbReference>
<dbReference type="PRINTS" id="PR00039">
    <property type="entry name" value="HTHLYSR"/>
</dbReference>
<keyword evidence="2" id="KW-0805">Transcription regulation</keyword>
<dbReference type="InterPro" id="IPR036388">
    <property type="entry name" value="WH-like_DNA-bd_sf"/>
</dbReference>
<proteinExistence type="inferred from homology"/>
<name>A0A323UQQ8_9RHOO</name>
<dbReference type="Pfam" id="PF03466">
    <property type="entry name" value="LysR_substrate"/>
    <property type="match status" value="1"/>
</dbReference>
<dbReference type="SUPFAM" id="SSF53850">
    <property type="entry name" value="Periplasmic binding protein-like II"/>
    <property type="match status" value="1"/>
</dbReference>
<sequence length="289" mass="31231">MRKLPPLRALQVFEVAAGYDSFTKAAEALCVTHGAVSHQIRALETWLDEDLFTRQADGIRLTEAGAALQAVCIKVFGTLESECQRIRHRDADRRVRVGCSGSFIGNWLIPSLERFEQLHPEVTLDLRVADDLAALAARSVDVMIVGGPAPSSVDVVAVHLVHDVIGPVCAANWTQQALCGRDLQGALLHTTSRPLAWQEWARAASEPLVLEGGRRFDSLTLTLEAARRGLGFAIAPELLVRRDLASGALQAPFGFCATGAAIYFCTRAGGDVPSPIRCLLDWLSKEIGA</sequence>
<evidence type="ECO:0000313" key="7">
    <source>
        <dbReference type="Proteomes" id="UP000248259"/>
    </source>
</evidence>
<dbReference type="GO" id="GO:0006351">
    <property type="term" value="P:DNA-templated transcription"/>
    <property type="evidence" value="ECO:0007669"/>
    <property type="project" value="TreeGrafter"/>
</dbReference>
<dbReference type="PROSITE" id="PS50931">
    <property type="entry name" value="HTH_LYSR"/>
    <property type="match status" value="1"/>
</dbReference>
<dbReference type="InterPro" id="IPR036390">
    <property type="entry name" value="WH_DNA-bd_sf"/>
</dbReference>
<dbReference type="Gene3D" id="3.40.190.10">
    <property type="entry name" value="Periplasmic binding protein-like II"/>
    <property type="match status" value="2"/>
</dbReference>
<dbReference type="InterPro" id="IPR005119">
    <property type="entry name" value="LysR_subst-bd"/>
</dbReference>
<accession>A0A323UQQ8</accession>
<reference evidence="6 7" key="1">
    <citation type="submission" date="2018-06" db="EMBL/GenBank/DDBJ databases">
        <title>Azoarcus communis strain SWub3 genome.</title>
        <authorList>
            <person name="Zorraquino Salvo V."/>
            <person name="Toubiana D."/>
            <person name="Blumwald E."/>
        </authorList>
    </citation>
    <scope>NUCLEOTIDE SEQUENCE [LARGE SCALE GENOMIC DNA]</scope>
    <source>
        <strain evidence="6 7">SWub3</strain>
    </source>
</reference>
<dbReference type="SUPFAM" id="SSF46785">
    <property type="entry name" value="Winged helix' DNA-binding domain"/>
    <property type="match status" value="1"/>
</dbReference>
<comment type="similarity">
    <text evidence="1">Belongs to the LysR transcriptional regulatory family.</text>
</comment>
<keyword evidence="3" id="KW-0238">DNA-binding</keyword>
<feature type="domain" description="HTH lysR-type" evidence="5">
    <location>
        <begin position="5"/>
        <end position="62"/>
    </location>
</feature>
<keyword evidence="7" id="KW-1185">Reference proteome</keyword>
<dbReference type="InterPro" id="IPR058163">
    <property type="entry name" value="LysR-type_TF_proteobact-type"/>
</dbReference>
<dbReference type="Pfam" id="PF00126">
    <property type="entry name" value="HTH_1"/>
    <property type="match status" value="1"/>
</dbReference>